<dbReference type="Proteomes" id="UP001138540">
    <property type="component" value="Unassembled WGS sequence"/>
</dbReference>
<evidence type="ECO:0008006" key="3">
    <source>
        <dbReference type="Google" id="ProtNLM"/>
    </source>
</evidence>
<reference evidence="1 2" key="1">
    <citation type="submission" date="2020-08" db="EMBL/GenBank/DDBJ databases">
        <title>Exploring microbial biodiversity for novel pathways involved in the catabolism of aromatic compounds derived from lignin.</title>
        <authorList>
            <person name="Elkins J."/>
        </authorList>
    </citation>
    <scope>NUCLEOTIDE SEQUENCE [LARGE SCALE GENOMIC DNA]</scope>
    <source>
        <strain evidence="1 2">B1D3A</strain>
    </source>
</reference>
<proteinExistence type="predicted"/>
<comment type="caution">
    <text evidence="1">The sequence shown here is derived from an EMBL/GenBank/DDBJ whole genome shotgun (WGS) entry which is preliminary data.</text>
</comment>
<dbReference type="EMBL" id="JACHKA010000001">
    <property type="protein sequence ID" value="MBB5986141.1"/>
    <property type="molecule type" value="Genomic_DNA"/>
</dbReference>
<sequence>MSRFTHFAAIDWSGAVGPRQRGIAVAMCAAGTDAPVLVRPGHVWSRQEVLDWMIGEMPPGTLVGLDLGPSLPFMDRGAFFPQWADSPADARALWALVDRICADDLHLSAASFVDHPDACRHFRRHGGREGDLFGGGRGRMRVTEIAQQAQGLNPYSNLNLVGAAQVGKSSLTGMRLLHRAQGHLPVWPFDPDPGAGSLIVEIYTSLAALAAGKRKGQTKILDPDELDIRLARFASAPHLPLPGRYTDHATDALLTAAWLRHVHAQPALWAPTGMTQEVARTEGWTFGVL</sequence>
<name>A0ABR6NFU7_9SPHN</name>
<keyword evidence="2" id="KW-1185">Reference proteome</keyword>
<organism evidence="1 2">
    <name type="scientific">Sphingobium lignivorans</name>
    <dbReference type="NCBI Taxonomy" id="2735886"/>
    <lineage>
        <taxon>Bacteria</taxon>
        <taxon>Pseudomonadati</taxon>
        <taxon>Pseudomonadota</taxon>
        <taxon>Alphaproteobacteria</taxon>
        <taxon>Sphingomonadales</taxon>
        <taxon>Sphingomonadaceae</taxon>
        <taxon>Sphingobium</taxon>
    </lineage>
</organism>
<evidence type="ECO:0000313" key="1">
    <source>
        <dbReference type="EMBL" id="MBB5986141.1"/>
    </source>
</evidence>
<accession>A0ABR6NFU7</accession>
<dbReference type="RefSeq" id="WP_184153370.1">
    <property type="nucleotide sequence ID" value="NZ_JACHKA010000001.1"/>
</dbReference>
<evidence type="ECO:0000313" key="2">
    <source>
        <dbReference type="Proteomes" id="UP001138540"/>
    </source>
</evidence>
<protein>
    <recommendedName>
        <fullName evidence="3">DUF429 domain-containing protein</fullName>
    </recommendedName>
</protein>
<gene>
    <name evidence="1" type="ORF">HNP60_002115</name>
</gene>